<dbReference type="InterPro" id="IPR005828">
    <property type="entry name" value="MFS_sugar_transport-like"/>
</dbReference>
<feature type="transmembrane region" description="Helical" evidence="7">
    <location>
        <begin position="311"/>
        <end position="332"/>
    </location>
</feature>
<comment type="similarity">
    <text evidence="2">Belongs to the major facilitator superfamily. Sugar transporter (TC 2.A.1.1) family.</text>
</comment>
<dbReference type="EMBL" id="CP014246">
    <property type="protein sequence ID" value="AMD21658.1"/>
    <property type="molecule type" value="Genomic_DNA"/>
</dbReference>
<dbReference type="STRING" id="45286.A0A109UZV9"/>
<feature type="transmembrane region" description="Helical" evidence="7">
    <location>
        <begin position="493"/>
        <end position="511"/>
    </location>
</feature>
<gene>
    <name evidence="9" type="ORF">AW171_hschr63622</name>
</gene>
<dbReference type="OrthoDB" id="2261376at2759"/>
<sequence>MSKQPIPRHIAHPATRDLPYSFRELVTGWIVHSRKEITIGKGRKAAVAQEMNLVEPPAYPGISTSHAEVTSAELAGSLDSDGREKPEDESQNKWWAIAVTGTGLFSDGYVNSSIGLASTMLAKIYGDQYSKSQAISYITSISFAGTVLGQLSFGYFADRYGRRGSMLVGTLLLIFFTIMTAGAWGVGTSDTNPGGLFEALAVYRFFVGIAIGSEYSTASPAAAEASNAMPVGKRNRYFCLFTNAMIDLGIVLASVVPWVLVNIASERRLTLVWRLTLGLGAVPPLLLFYMRTKYRECEEFRKMRFRNTAPYWRVIKFYWFRLSVISLVWFFYDVSSYSFGTYSSYVVYTITGDNASFAVIFAWNILLNCFYMPGAFLGAIFADYLGPRLTLSLGVGLQTIIGFLMTVFLDGLKKQIAAFVVILGIFLTLGEFGPGDNLGLLASKTVAAPIRGQFYGVAAAVGKVGAFAGAYAFPKLMESAGGRETTRGLQAPFWVSSALCLVSTILTLVFVPPVHQEAVSEEDIKFLEYLESTGYDMTTMGEITVNDSESVFISDTQSASRTAEKKEPVTHVT</sequence>
<feature type="transmembrane region" description="Helical" evidence="7">
    <location>
        <begin position="415"/>
        <end position="433"/>
    </location>
</feature>
<keyword evidence="6 7" id="KW-0472">Membrane</keyword>
<reference evidence="9 10" key="1">
    <citation type="submission" date="2016-01" db="EMBL/GenBank/DDBJ databases">
        <title>Genome sequence of the yeast Holleya sinecauda.</title>
        <authorList>
            <person name="Dietrich F.S."/>
        </authorList>
    </citation>
    <scope>NUCLEOTIDE SEQUENCE [LARGE SCALE GENOMIC DNA]</scope>
    <source>
        <strain evidence="9 10">ATCC 58844</strain>
    </source>
</reference>
<feature type="transmembrane region" description="Helical" evidence="7">
    <location>
        <begin position="164"/>
        <end position="184"/>
    </location>
</feature>
<evidence type="ECO:0000256" key="3">
    <source>
        <dbReference type="ARBA" id="ARBA00022448"/>
    </source>
</evidence>
<dbReference type="SUPFAM" id="SSF103473">
    <property type="entry name" value="MFS general substrate transporter"/>
    <property type="match status" value="1"/>
</dbReference>
<evidence type="ECO:0000313" key="10">
    <source>
        <dbReference type="Proteomes" id="UP000243052"/>
    </source>
</evidence>
<evidence type="ECO:0000256" key="1">
    <source>
        <dbReference type="ARBA" id="ARBA00004141"/>
    </source>
</evidence>
<dbReference type="InterPro" id="IPR036259">
    <property type="entry name" value="MFS_trans_sf"/>
</dbReference>
<organism evidence="9 10">
    <name type="scientific">Eremothecium sinecaudum</name>
    <dbReference type="NCBI Taxonomy" id="45286"/>
    <lineage>
        <taxon>Eukaryota</taxon>
        <taxon>Fungi</taxon>
        <taxon>Dikarya</taxon>
        <taxon>Ascomycota</taxon>
        <taxon>Saccharomycotina</taxon>
        <taxon>Saccharomycetes</taxon>
        <taxon>Saccharomycetales</taxon>
        <taxon>Saccharomycetaceae</taxon>
        <taxon>Eremothecium</taxon>
    </lineage>
</organism>
<feature type="domain" description="Major facilitator superfamily (MFS) profile" evidence="8">
    <location>
        <begin position="96"/>
        <end position="515"/>
    </location>
</feature>
<dbReference type="InterPro" id="IPR020846">
    <property type="entry name" value="MFS_dom"/>
</dbReference>
<evidence type="ECO:0000256" key="6">
    <source>
        <dbReference type="ARBA" id="ARBA00023136"/>
    </source>
</evidence>
<evidence type="ECO:0000256" key="2">
    <source>
        <dbReference type="ARBA" id="ARBA00010992"/>
    </source>
</evidence>
<dbReference type="RefSeq" id="XP_017988654.1">
    <property type="nucleotide sequence ID" value="XM_018133220.1"/>
</dbReference>
<dbReference type="PANTHER" id="PTHR23508">
    <property type="entry name" value="CARBOXYLIC ACID TRANSPORTER PROTEIN HOMOLOG"/>
    <property type="match status" value="1"/>
</dbReference>
<feature type="transmembrane region" description="Helical" evidence="7">
    <location>
        <begin position="196"/>
        <end position="216"/>
    </location>
</feature>
<feature type="transmembrane region" description="Helical" evidence="7">
    <location>
        <begin position="237"/>
        <end position="259"/>
    </location>
</feature>
<keyword evidence="5 7" id="KW-1133">Transmembrane helix</keyword>
<protein>
    <submittedName>
        <fullName evidence="9">HFL198Wp</fullName>
    </submittedName>
</protein>
<dbReference type="PANTHER" id="PTHR23508:SF10">
    <property type="entry name" value="CARBOXYLIC ACID TRANSPORTER PROTEIN HOMOLOG"/>
    <property type="match status" value="1"/>
</dbReference>
<evidence type="ECO:0000259" key="8">
    <source>
        <dbReference type="PROSITE" id="PS50850"/>
    </source>
</evidence>
<dbReference type="Pfam" id="PF00083">
    <property type="entry name" value="Sugar_tr"/>
    <property type="match status" value="2"/>
</dbReference>
<feature type="transmembrane region" description="Helical" evidence="7">
    <location>
        <begin position="271"/>
        <end position="290"/>
    </location>
</feature>
<feature type="transmembrane region" description="Helical" evidence="7">
    <location>
        <begin position="357"/>
        <end position="382"/>
    </location>
</feature>
<dbReference type="Proteomes" id="UP000243052">
    <property type="component" value="Chromosome vi"/>
</dbReference>
<dbReference type="AlphaFoldDB" id="A0A109UZV9"/>
<evidence type="ECO:0000256" key="4">
    <source>
        <dbReference type="ARBA" id="ARBA00022692"/>
    </source>
</evidence>
<proteinExistence type="inferred from homology"/>
<dbReference type="FunFam" id="1.20.1250.20:FF:000140">
    <property type="entry name" value="Putative MFS phospholipid transporter"/>
    <property type="match status" value="1"/>
</dbReference>
<accession>A0A109UZV9</accession>
<keyword evidence="10" id="KW-1185">Reference proteome</keyword>
<evidence type="ECO:0000256" key="7">
    <source>
        <dbReference type="SAM" id="Phobius"/>
    </source>
</evidence>
<dbReference type="PROSITE" id="PS50850">
    <property type="entry name" value="MFS"/>
    <property type="match status" value="1"/>
</dbReference>
<dbReference type="GO" id="GO:0001406">
    <property type="term" value="F:glycerophosphodiester transmembrane transporter activity"/>
    <property type="evidence" value="ECO:0007669"/>
    <property type="project" value="UniProtKB-ARBA"/>
</dbReference>
<evidence type="ECO:0000256" key="5">
    <source>
        <dbReference type="ARBA" id="ARBA00022989"/>
    </source>
</evidence>
<dbReference type="GO" id="GO:0005886">
    <property type="term" value="C:plasma membrane"/>
    <property type="evidence" value="ECO:0007669"/>
    <property type="project" value="TreeGrafter"/>
</dbReference>
<keyword evidence="3" id="KW-0813">Transport</keyword>
<feature type="transmembrane region" description="Helical" evidence="7">
    <location>
        <begin position="389"/>
        <end position="409"/>
    </location>
</feature>
<dbReference type="Gene3D" id="1.20.1250.20">
    <property type="entry name" value="MFS general substrate transporter like domains"/>
    <property type="match status" value="1"/>
</dbReference>
<dbReference type="GeneID" id="28724956"/>
<dbReference type="GO" id="GO:0046943">
    <property type="term" value="F:carboxylic acid transmembrane transporter activity"/>
    <property type="evidence" value="ECO:0007669"/>
    <property type="project" value="TreeGrafter"/>
</dbReference>
<comment type="subcellular location">
    <subcellularLocation>
        <location evidence="1">Membrane</location>
        <topology evidence="1">Multi-pass membrane protein</topology>
    </subcellularLocation>
</comment>
<name>A0A109UZV9_9SACH</name>
<feature type="transmembrane region" description="Helical" evidence="7">
    <location>
        <begin position="454"/>
        <end position="473"/>
    </location>
</feature>
<feature type="transmembrane region" description="Helical" evidence="7">
    <location>
        <begin position="134"/>
        <end position="157"/>
    </location>
</feature>
<keyword evidence="4 7" id="KW-0812">Transmembrane</keyword>
<evidence type="ECO:0000313" key="9">
    <source>
        <dbReference type="EMBL" id="AMD21658.1"/>
    </source>
</evidence>